<comment type="caution">
    <text evidence="2">The sequence shown here is derived from an EMBL/GenBank/DDBJ whole genome shotgun (WGS) entry which is preliminary data.</text>
</comment>
<keyword evidence="1" id="KW-1133">Transmembrane helix</keyword>
<feature type="transmembrane region" description="Helical" evidence="1">
    <location>
        <begin position="45"/>
        <end position="62"/>
    </location>
</feature>
<dbReference type="EMBL" id="LBTX01000021">
    <property type="protein sequence ID" value="KKQ48979.1"/>
    <property type="molecule type" value="Genomic_DNA"/>
</dbReference>
<keyword evidence="1" id="KW-0472">Membrane</keyword>
<proteinExistence type="predicted"/>
<evidence type="ECO:0000313" key="3">
    <source>
        <dbReference type="Proteomes" id="UP000034231"/>
    </source>
</evidence>
<keyword evidence="1" id="KW-0812">Transmembrane</keyword>
<accession>A0A0G0KIF3</accession>
<protein>
    <recommendedName>
        <fullName evidence="4">DUF2933 domain-containing protein</fullName>
    </recommendedName>
</protein>
<name>A0A0G0KIF3_9BACT</name>
<feature type="transmembrane region" description="Helical" evidence="1">
    <location>
        <begin position="20"/>
        <end position="39"/>
    </location>
</feature>
<reference evidence="2 3" key="1">
    <citation type="journal article" date="2015" name="Nature">
        <title>rRNA introns, odd ribosomes, and small enigmatic genomes across a large radiation of phyla.</title>
        <authorList>
            <person name="Brown C.T."/>
            <person name="Hug L.A."/>
            <person name="Thomas B.C."/>
            <person name="Sharon I."/>
            <person name="Castelle C.J."/>
            <person name="Singh A."/>
            <person name="Wilkins M.J."/>
            <person name="Williams K.H."/>
            <person name="Banfield J.F."/>
        </authorList>
    </citation>
    <scope>NUCLEOTIDE SEQUENCE [LARGE SCALE GENOMIC DNA]</scope>
</reference>
<dbReference type="AlphaFoldDB" id="A0A0G0KIF3"/>
<evidence type="ECO:0000256" key="1">
    <source>
        <dbReference type="SAM" id="Phobius"/>
    </source>
</evidence>
<gene>
    <name evidence="2" type="ORF">US68_C0021G0015</name>
</gene>
<organism evidence="2 3">
    <name type="scientific">Candidatus Shapirobacteria bacterium GW2011_GWE1_38_10</name>
    <dbReference type="NCBI Taxonomy" id="1618488"/>
    <lineage>
        <taxon>Bacteria</taxon>
        <taxon>Candidatus Shapironibacteriota</taxon>
    </lineage>
</organism>
<sequence>MDHSKMDHSTNENTQKKTNWLLICTGLVAVMFIAVKIFGVPLTNVVYFGAILACPLLHILMMRNGGHKH</sequence>
<dbReference type="Proteomes" id="UP000034231">
    <property type="component" value="Unassembled WGS sequence"/>
</dbReference>
<evidence type="ECO:0008006" key="4">
    <source>
        <dbReference type="Google" id="ProtNLM"/>
    </source>
</evidence>
<evidence type="ECO:0000313" key="2">
    <source>
        <dbReference type="EMBL" id="KKQ48979.1"/>
    </source>
</evidence>